<dbReference type="CDD" id="cd00719">
    <property type="entry name" value="GIY-YIG_SF"/>
    <property type="match status" value="1"/>
</dbReference>
<protein>
    <submittedName>
        <fullName evidence="3">Intein C-terminal splicing region</fullName>
    </submittedName>
</protein>
<keyword evidence="4" id="KW-1185">Reference proteome</keyword>
<dbReference type="Gene3D" id="2.170.16.10">
    <property type="entry name" value="Hedgehog/Intein (Hint) domain"/>
    <property type="match status" value="1"/>
</dbReference>
<dbReference type="PROSITE" id="PS50818">
    <property type="entry name" value="INTEIN_C_TER"/>
    <property type="match status" value="1"/>
</dbReference>
<dbReference type="NCBIfam" id="TIGR01443">
    <property type="entry name" value="intein_Cterm"/>
    <property type="match status" value="1"/>
</dbReference>
<name>A0A0S4R010_9ACTN</name>
<organism evidence="3 4">
    <name type="scientific">Parafrankia irregularis</name>
    <dbReference type="NCBI Taxonomy" id="795642"/>
    <lineage>
        <taxon>Bacteria</taxon>
        <taxon>Bacillati</taxon>
        <taxon>Actinomycetota</taxon>
        <taxon>Actinomycetes</taxon>
        <taxon>Frankiales</taxon>
        <taxon>Frankiaceae</taxon>
        <taxon>Parafrankia</taxon>
    </lineage>
</organism>
<dbReference type="CDD" id="cd00081">
    <property type="entry name" value="Hint"/>
    <property type="match status" value="1"/>
</dbReference>
<gene>
    <name evidence="3" type="ORF">Ga0074812_1675</name>
</gene>
<dbReference type="Proteomes" id="UP000198802">
    <property type="component" value="Unassembled WGS sequence"/>
</dbReference>
<dbReference type="EMBL" id="FAOZ01000067">
    <property type="protein sequence ID" value="CUU61243.1"/>
    <property type="molecule type" value="Genomic_DNA"/>
</dbReference>
<evidence type="ECO:0000256" key="1">
    <source>
        <dbReference type="SAM" id="MobiDB-lite"/>
    </source>
</evidence>
<evidence type="ECO:0000313" key="3">
    <source>
        <dbReference type="EMBL" id="CUU61243.1"/>
    </source>
</evidence>
<feature type="domain" description="GIY-YIG" evidence="2">
    <location>
        <begin position="126"/>
        <end position="177"/>
    </location>
</feature>
<dbReference type="InterPro" id="IPR035901">
    <property type="entry name" value="GIY-YIG_endonuc_sf"/>
</dbReference>
<dbReference type="Pfam" id="PF07591">
    <property type="entry name" value="PT-HINT"/>
    <property type="match status" value="1"/>
</dbReference>
<evidence type="ECO:0000313" key="4">
    <source>
        <dbReference type="Proteomes" id="UP000198802"/>
    </source>
</evidence>
<dbReference type="SUPFAM" id="SSF51294">
    <property type="entry name" value="Hedgehog/intein (Hint) domain"/>
    <property type="match status" value="1"/>
</dbReference>
<sequence>MNRIGSTSLATDPETGHTEPHTVTNLIIGTGDKHLVDITLDTPGPDATLTATDGHPVWDETDRTWVDADQLTPTDQLTTPTGTLIPVAATRDYHRTQTVYNLTVDTLHTYYVLAGTTLVLVHNCGKNQGIYEFADQLNPGKTYVGKTKNFINRLQDHIDSGRLGSREDAVCTHGRNQ</sequence>
<proteinExistence type="predicted"/>
<dbReference type="AlphaFoldDB" id="A0A0S4R010"/>
<dbReference type="PROSITE" id="PS50164">
    <property type="entry name" value="GIY_YIG"/>
    <property type="match status" value="1"/>
</dbReference>
<dbReference type="RefSeq" id="WP_193209837.1">
    <property type="nucleotide sequence ID" value="NZ_FAOZ01000067.1"/>
</dbReference>
<dbReference type="SUPFAM" id="SSF82771">
    <property type="entry name" value="GIY-YIG endonuclease"/>
    <property type="match status" value="1"/>
</dbReference>
<dbReference type="InterPro" id="IPR036844">
    <property type="entry name" value="Hint_dom_sf"/>
</dbReference>
<feature type="compositionally biased region" description="Polar residues" evidence="1">
    <location>
        <begin position="1"/>
        <end position="10"/>
    </location>
</feature>
<evidence type="ECO:0000259" key="2">
    <source>
        <dbReference type="PROSITE" id="PS50164"/>
    </source>
</evidence>
<accession>A0A0S4R010</accession>
<dbReference type="InterPro" id="IPR000305">
    <property type="entry name" value="GIY-YIG_endonuc"/>
</dbReference>
<feature type="region of interest" description="Disordered" evidence="1">
    <location>
        <begin position="1"/>
        <end position="23"/>
    </location>
</feature>
<dbReference type="InterPro" id="IPR030934">
    <property type="entry name" value="Intein_C"/>
</dbReference>
<reference evidence="4" key="1">
    <citation type="submission" date="2015-11" db="EMBL/GenBank/DDBJ databases">
        <authorList>
            <person name="Varghese N."/>
        </authorList>
    </citation>
    <scope>NUCLEOTIDE SEQUENCE [LARGE SCALE GENOMIC DNA]</scope>
    <source>
        <strain evidence="4">DSM 45899</strain>
    </source>
</reference>